<dbReference type="PANTHER" id="PTHR43768">
    <property type="entry name" value="TREHALOSE 6-PHOSPHATE PHOSPHATASE"/>
    <property type="match status" value="1"/>
</dbReference>
<comment type="pathway">
    <text evidence="1 4">Glycan biosynthesis; trehalose biosynthesis.</text>
</comment>
<dbReference type="Gene3D" id="3.40.50.1000">
    <property type="entry name" value="HAD superfamily/HAD-like"/>
    <property type="match status" value="1"/>
</dbReference>
<dbReference type="InterPro" id="IPR044651">
    <property type="entry name" value="OTSB-like"/>
</dbReference>
<comment type="cofactor">
    <cofactor evidence="4">
        <name>Mg(2+)</name>
        <dbReference type="ChEBI" id="CHEBI:18420"/>
    </cofactor>
</comment>
<comment type="caution">
    <text evidence="5">The sequence shown here is derived from an EMBL/GenBank/DDBJ whole genome shotgun (WGS) entry which is preliminary data.</text>
</comment>
<dbReference type="EC" id="3.1.3.12" evidence="4"/>
<evidence type="ECO:0000256" key="4">
    <source>
        <dbReference type="RuleBase" id="RU361117"/>
    </source>
</evidence>
<dbReference type="InterPro" id="IPR023214">
    <property type="entry name" value="HAD_sf"/>
</dbReference>
<dbReference type="Pfam" id="PF02358">
    <property type="entry name" value="Trehalose_PPase"/>
    <property type="match status" value="1"/>
</dbReference>
<sequence length="252" mass="25797">MTAASDLPPPPPLADLAEARPVALFLDFDGTLVAIADGPDAIVVPDGLARALEASSERLAGRLALISGRALDDLAKHLGPLALAQAGSHGAHRVTATGEVLGDRPRPLDPAVVAALAEFAAATDGVLKETKEHGGALHYRGNPASEPQVIAFMEETARANDLAVKRGKCVVELVRPGADKGGAVAAFLAIAPFQGALPVFIGDDVTDEDGFKAATKAGGFGICVGDRGETAARYALPDPAAVHDWLQLELNG</sequence>
<dbReference type="InterPro" id="IPR036412">
    <property type="entry name" value="HAD-like_sf"/>
</dbReference>
<dbReference type="GO" id="GO:0004805">
    <property type="term" value="F:trehalose-phosphatase activity"/>
    <property type="evidence" value="ECO:0007669"/>
    <property type="project" value="UniProtKB-EC"/>
</dbReference>
<keyword evidence="6" id="KW-1185">Reference proteome</keyword>
<keyword evidence="4" id="KW-0479">Metal-binding</keyword>
<dbReference type="Proteomes" id="UP000433104">
    <property type="component" value="Unassembled WGS sequence"/>
</dbReference>
<dbReference type="Gene3D" id="3.30.70.1020">
    <property type="entry name" value="Trehalose-6-phosphate phosphatase related protein, domain 2"/>
    <property type="match status" value="1"/>
</dbReference>
<keyword evidence="4" id="KW-0460">Magnesium</keyword>
<dbReference type="OrthoDB" id="9814913at2"/>
<name>A0A844ZML5_9SPHN</name>
<comment type="function">
    <text evidence="4">Removes the phosphate from trehalose 6-phosphate to produce free trehalose.</text>
</comment>
<proteinExistence type="inferred from homology"/>
<gene>
    <name evidence="5" type="primary">otsB</name>
    <name evidence="5" type="ORF">GRI38_12760</name>
</gene>
<dbReference type="NCBIfam" id="TIGR00685">
    <property type="entry name" value="T6PP"/>
    <property type="match status" value="1"/>
</dbReference>
<evidence type="ECO:0000256" key="1">
    <source>
        <dbReference type="ARBA" id="ARBA00005199"/>
    </source>
</evidence>
<dbReference type="GO" id="GO:0046872">
    <property type="term" value="F:metal ion binding"/>
    <property type="evidence" value="ECO:0007669"/>
    <property type="project" value="UniProtKB-KW"/>
</dbReference>
<dbReference type="EMBL" id="WTYW01000004">
    <property type="protein sequence ID" value="MXO86899.1"/>
    <property type="molecule type" value="Genomic_DNA"/>
</dbReference>
<dbReference type="UniPathway" id="UPA00299"/>
<comment type="catalytic activity">
    <reaction evidence="4">
        <text>alpha,alpha-trehalose 6-phosphate + H2O = alpha,alpha-trehalose + phosphate</text>
        <dbReference type="Rhea" id="RHEA:23420"/>
        <dbReference type="ChEBI" id="CHEBI:15377"/>
        <dbReference type="ChEBI" id="CHEBI:16551"/>
        <dbReference type="ChEBI" id="CHEBI:43474"/>
        <dbReference type="ChEBI" id="CHEBI:58429"/>
        <dbReference type="EC" id="3.1.3.12"/>
    </reaction>
</comment>
<dbReference type="NCBIfam" id="TIGR01484">
    <property type="entry name" value="HAD-SF-IIB"/>
    <property type="match status" value="1"/>
</dbReference>
<evidence type="ECO:0000256" key="3">
    <source>
        <dbReference type="ARBA" id="ARBA00022801"/>
    </source>
</evidence>
<organism evidence="5 6">
    <name type="scientific">Parapontixanthobacter aurantiacus</name>
    <dbReference type="NCBI Taxonomy" id="1463599"/>
    <lineage>
        <taxon>Bacteria</taxon>
        <taxon>Pseudomonadati</taxon>
        <taxon>Pseudomonadota</taxon>
        <taxon>Alphaproteobacteria</taxon>
        <taxon>Sphingomonadales</taxon>
        <taxon>Erythrobacteraceae</taxon>
        <taxon>Parapontixanthobacter</taxon>
    </lineage>
</organism>
<evidence type="ECO:0000313" key="5">
    <source>
        <dbReference type="EMBL" id="MXO86899.1"/>
    </source>
</evidence>
<dbReference type="PANTHER" id="PTHR43768:SF3">
    <property type="entry name" value="TREHALOSE 6-PHOSPHATE PHOSPHATASE"/>
    <property type="match status" value="1"/>
</dbReference>
<dbReference type="InterPro" id="IPR003337">
    <property type="entry name" value="Trehalose_PPase"/>
</dbReference>
<protein>
    <recommendedName>
        <fullName evidence="4">Trehalose 6-phosphate phosphatase</fullName>
        <ecNumber evidence="4">3.1.3.12</ecNumber>
    </recommendedName>
</protein>
<dbReference type="SUPFAM" id="SSF56784">
    <property type="entry name" value="HAD-like"/>
    <property type="match status" value="1"/>
</dbReference>
<keyword evidence="3 4" id="KW-0378">Hydrolase</keyword>
<dbReference type="GO" id="GO:0005992">
    <property type="term" value="P:trehalose biosynthetic process"/>
    <property type="evidence" value="ECO:0007669"/>
    <property type="project" value="UniProtKB-UniPathway"/>
</dbReference>
<dbReference type="InterPro" id="IPR006379">
    <property type="entry name" value="HAD-SF_hydro_IIB"/>
</dbReference>
<evidence type="ECO:0000256" key="2">
    <source>
        <dbReference type="ARBA" id="ARBA00008770"/>
    </source>
</evidence>
<accession>A0A844ZML5</accession>
<evidence type="ECO:0000313" key="6">
    <source>
        <dbReference type="Proteomes" id="UP000433104"/>
    </source>
</evidence>
<dbReference type="RefSeq" id="WP_160684788.1">
    <property type="nucleotide sequence ID" value="NZ_WTYW01000004.1"/>
</dbReference>
<comment type="similarity">
    <text evidence="2 4">Belongs to the trehalose phosphatase family.</text>
</comment>
<reference evidence="5 6" key="1">
    <citation type="submission" date="2019-12" db="EMBL/GenBank/DDBJ databases">
        <title>Genomic-based taxomic classification of the family Erythrobacteraceae.</title>
        <authorList>
            <person name="Xu L."/>
        </authorList>
    </citation>
    <scope>NUCLEOTIDE SEQUENCE [LARGE SCALE GENOMIC DNA]</scope>
    <source>
        <strain evidence="5 6">MCCC 1A09962</strain>
    </source>
</reference>
<dbReference type="AlphaFoldDB" id="A0A844ZML5"/>